<sequence>MEKTGGDWKEKQVIQYYSSSDRKSTPEELQLAAIAVSLNVRLRSADMPIAMQERALRLARSLFDSGEEFWIVRNTLAGRIRILFCGFVFFSSIQNRGSFDLQRSTTALPSMNFSVYYTFRRLDTYQINRPFQANL</sequence>
<keyword evidence="2" id="KW-1185">Reference proteome</keyword>
<proteinExistence type="predicted"/>
<dbReference type="STRING" id="59895.A0A124SF62"/>
<dbReference type="Gramene" id="KVI02236">
    <property type="protein sequence ID" value="KVI02236"/>
    <property type="gene ID" value="Ccrd_019497"/>
</dbReference>
<protein>
    <submittedName>
        <fullName evidence="1">Uncharacterized protein</fullName>
    </submittedName>
</protein>
<dbReference type="AlphaFoldDB" id="A0A124SF62"/>
<dbReference type="EMBL" id="LEKV01002660">
    <property type="protein sequence ID" value="KVI02236.1"/>
    <property type="molecule type" value="Genomic_DNA"/>
</dbReference>
<reference evidence="1 2" key="1">
    <citation type="journal article" date="2016" name="Sci. Rep.">
        <title>The genome sequence of the outbreeding globe artichoke constructed de novo incorporating a phase-aware low-pass sequencing strategy of F1 progeny.</title>
        <authorList>
            <person name="Scaglione D."/>
            <person name="Reyes-Chin-Wo S."/>
            <person name="Acquadro A."/>
            <person name="Froenicke L."/>
            <person name="Portis E."/>
            <person name="Beitel C."/>
            <person name="Tirone M."/>
            <person name="Mauro R."/>
            <person name="Lo Monaco A."/>
            <person name="Mauromicale G."/>
            <person name="Faccioli P."/>
            <person name="Cattivelli L."/>
            <person name="Rieseberg L."/>
            <person name="Michelmore R."/>
            <person name="Lanteri S."/>
        </authorList>
    </citation>
    <scope>NUCLEOTIDE SEQUENCE [LARGE SCALE GENOMIC DNA]</scope>
    <source>
        <strain evidence="1">2C</strain>
    </source>
</reference>
<dbReference type="Proteomes" id="UP000243975">
    <property type="component" value="Unassembled WGS sequence"/>
</dbReference>
<evidence type="ECO:0000313" key="2">
    <source>
        <dbReference type="Proteomes" id="UP000243975"/>
    </source>
</evidence>
<evidence type="ECO:0000313" key="1">
    <source>
        <dbReference type="EMBL" id="KVI02236.1"/>
    </source>
</evidence>
<organism evidence="1 2">
    <name type="scientific">Cynara cardunculus var. scolymus</name>
    <name type="common">Globe artichoke</name>
    <name type="synonym">Cynara scolymus</name>
    <dbReference type="NCBI Taxonomy" id="59895"/>
    <lineage>
        <taxon>Eukaryota</taxon>
        <taxon>Viridiplantae</taxon>
        <taxon>Streptophyta</taxon>
        <taxon>Embryophyta</taxon>
        <taxon>Tracheophyta</taxon>
        <taxon>Spermatophyta</taxon>
        <taxon>Magnoliopsida</taxon>
        <taxon>eudicotyledons</taxon>
        <taxon>Gunneridae</taxon>
        <taxon>Pentapetalae</taxon>
        <taxon>asterids</taxon>
        <taxon>campanulids</taxon>
        <taxon>Asterales</taxon>
        <taxon>Asteraceae</taxon>
        <taxon>Carduoideae</taxon>
        <taxon>Cardueae</taxon>
        <taxon>Carduinae</taxon>
        <taxon>Cynara</taxon>
    </lineage>
</organism>
<accession>A0A124SF62</accession>
<gene>
    <name evidence="1" type="ORF">Ccrd_019497</name>
</gene>
<comment type="caution">
    <text evidence="1">The sequence shown here is derived from an EMBL/GenBank/DDBJ whole genome shotgun (WGS) entry which is preliminary data.</text>
</comment>
<name>A0A124SF62_CYNCS</name>